<feature type="domain" description="RNase H type-1" evidence="2">
    <location>
        <begin position="666"/>
        <end position="795"/>
    </location>
</feature>
<dbReference type="InterPro" id="IPR012337">
    <property type="entry name" value="RNaseH-like_sf"/>
</dbReference>
<dbReference type="Pfam" id="PF17919">
    <property type="entry name" value="RT_RNaseH_2"/>
    <property type="match status" value="1"/>
</dbReference>
<gene>
    <name evidence="3" type="ORF">SLEP1_g42492</name>
</gene>
<dbReference type="Proteomes" id="UP001054252">
    <property type="component" value="Unassembled WGS sequence"/>
</dbReference>
<dbReference type="GO" id="GO:0003676">
    <property type="term" value="F:nucleic acid binding"/>
    <property type="evidence" value="ECO:0007669"/>
    <property type="project" value="InterPro"/>
</dbReference>
<dbReference type="Pfam" id="PF13456">
    <property type="entry name" value="RVT_3"/>
    <property type="match status" value="1"/>
</dbReference>
<dbReference type="InterPro" id="IPR043502">
    <property type="entry name" value="DNA/RNA_pol_sf"/>
</dbReference>
<proteinExistence type="predicted"/>
<dbReference type="PANTHER" id="PTHR48475:SF2">
    <property type="entry name" value="RIBONUCLEASE H"/>
    <property type="match status" value="1"/>
</dbReference>
<dbReference type="InterPro" id="IPR002156">
    <property type="entry name" value="RNaseH_domain"/>
</dbReference>
<dbReference type="Gene3D" id="3.10.10.10">
    <property type="entry name" value="HIV Type 1 Reverse Transcriptase, subunit A, domain 1"/>
    <property type="match status" value="1"/>
</dbReference>
<name>A0AAV5LA11_9ROSI</name>
<evidence type="ECO:0000313" key="3">
    <source>
        <dbReference type="EMBL" id="GKV34071.1"/>
    </source>
</evidence>
<comment type="caution">
    <text evidence="3">The sequence shown here is derived from an EMBL/GenBank/DDBJ whole genome shotgun (WGS) entry which is preliminary data.</text>
</comment>
<dbReference type="Gene3D" id="3.30.420.10">
    <property type="entry name" value="Ribonuclease H-like superfamily/Ribonuclease H"/>
    <property type="match status" value="1"/>
</dbReference>
<dbReference type="CDD" id="cd09279">
    <property type="entry name" value="RNase_HI_like"/>
    <property type="match status" value="1"/>
</dbReference>
<dbReference type="GO" id="GO:0004523">
    <property type="term" value="F:RNA-DNA hybrid ribonuclease activity"/>
    <property type="evidence" value="ECO:0007669"/>
    <property type="project" value="InterPro"/>
</dbReference>
<evidence type="ECO:0000259" key="2">
    <source>
        <dbReference type="PROSITE" id="PS50879"/>
    </source>
</evidence>
<evidence type="ECO:0000313" key="4">
    <source>
        <dbReference type="Proteomes" id="UP001054252"/>
    </source>
</evidence>
<dbReference type="EMBL" id="BPVZ01000103">
    <property type="protein sequence ID" value="GKV34071.1"/>
    <property type="molecule type" value="Genomic_DNA"/>
</dbReference>
<protein>
    <recommendedName>
        <fullName evidence="2">RNase H type-1 domain-containing protein</fullName>
    </recommendedName>
</protein>
<sequence>MGEDRMKVKIKSMADLGVAVLEKMEVEEGQSKKMEDSLFVEAKHIMASTSVAKSTVRIYKDKAYKNKLVLARLLARNNLGDPLINLLNPAHPTIPHQQQQLVNSLIQSVAPFRSGFQSQSHIPPPPPNPSQLVALDISKRLDNLERKIAENRVVPPGQASSTLVSASLNTNIVQEPYPSGFKMPQFKTYDITKDPDDHFITFCFVILKLNSISLYVEMATAIATKFSSRRLIKKTIAKLMQVIPREGESLKNYINRFNDAMLEIDSFDQAIGITAIIQGLSHERYHTKYCDFHQDHGHVIEECNSLKFKLEGLARKGMLNDFILNKDHLKFVKEQGQESQGPRGASNKTGVGYQQAPPPLPTLAQIIHMINRGLEAEGMSSKQQKLYVREVKHQNQARKRKFDDEGWKNQPITFISANLGSVVTPHNDWLDKVEPEGKKGAHKLLESKQGCVCMDLSRYAWNFDLGCGAEVKHQPSKETLVQKRCLFRGERLQTIKEKSNGKWRMCIDYTNLNDACPKYCHPMPNIDKLVEAASRNERSNILEDGNNCVMSSDKPESRECQTAFDELKTYLSSPPLLTKVEEGEILYLYLGISNTIVSSVLVKQLGKWQRPVYYADNILQGVEQRYSIAKKVDFAKARMLGKTHQIGSRARGVPDNIPTEERPSSETKAWFLYVDGSSNNKGLGAGVVLTGLGNFRNEHALKFNFEATNNMAEYEALLLGLCLVAEVKVKHLQIYSDSQLVVNQVNSMCEGTDPTLAKYVAVVSELRCHFEKFQLMKVLGAENEHAYSLSKLASDSSKGVRFVYVEILNEPSFQTSKEMKLWRKASWYTLVDDVFYKRSYSLPLLRCLTPYEAQYALREMHEGVCENHVGAWTLARKVLRKGETPYHLAFDIEAVIPVEIGISSLKVSHFDPARNEQLLKENLDFLDKVREQSRLRTLTYKKKVASFYNKRVRPISFRINGLVLRRAGLTGFETHFGKLAPNWEGPYTVTEIPHPGACIL</sequence>
<dbReference type="AlphaFoldDB" id="A0AAV5LA11"/>
<dbReference type="InterPro" id="IPR041577">
    <property type="entry name" value="RT_RNaseH_2"/>
</dbReference>
<feature type="region of interest" description="Disordered" evidence="1">
    <location>
        <begin position="334"/>
        <end position="355"/>
    </location>
</feature>
<dbReference type="PROSITE" id="PS50879">
    <property type="entry name" value="RNASE_H_1"/>
    <property type="match status" value="1"/>
</dbReference>
<evidence type="ECO:0000256" key="1">
    <source>
        <dbReference type="SAM" id="MobiDB-lite"/>
    </source>
</evidence>
<keyword evidence="4" id="KW-1185">Reference proteome</keyword>
<dbReference type="SUPFAM" id="SSF56672">
    <property type="entry name" value="DNA/RNA polymerases"/>
    <property type="match status" value="1"/>
</dbReference>
<dbReference type="PANTHER" id="PTHR48475">
    <property type="entry name" value="RIBONUCLEASE H"/>
    <property type="match status" value="1"/>
</dbReference>
<organism evidence="3 4">
    <name type="scientific">Rubroshorea leprosula</name>
    <dbReference type="NCBI Taxonomy" id="152421"/>
    <lineage>
        <taxon>Eukaryota</taxon>
        <taxon>Viridiplantae</taxon>
        <taxon>Streptophyta</taxon>
        <taxon>Embryophyta</taxon>
        <taxon>Tracheophyta</taxon>
        <taxon>Spermatophyta</taxon>
        <taxon>Magnoliopsida</taxon>
        <taxon>eudicotyledons</taxon>
        <taxon>Gunneridae</taxon>
        <taxon>Pentapetalae</taxon>
        <taxon>rosids</taxon>
        <taxon>malvids</taxon>
        <taxon>Malvales</taxon>
        <taxon>Dipterocarpaceae</taxon>
        <taxon>Rubroshorea</taxon>
    </lineage>
</organism>
<accession>A0AAV5LA11</accession>
<dbReference type="SUPFAM" id="SSF53098">
    <property type="entry name" value="Ribonuclease H-like"/>
    <property type="match status" value="1"/>
</dbReference>
<dbReference type="InterPro" id="IPR036397">
    <property type="entry name" value="RNaseH_sf"/>
</dbReference>
<reference evidence="3 4" key="1">
    <citation type="journal article" date="2021" name="Commun. Biol.">
        <title>The genome of Shorea leprosula (Dipterocarpaceae) highlights the ecological relevance of drought in aseasonal tropical rainforests.</title>
        <authorList>
            <person name="Ng K.K.S."/>
            <person name="Kobayashi M.J."/>
            <person name="Fawcett J.A."/>
            <person name="Hatakeyama M."/>
            <person name="Paape T."/>
            <person name="Ng C.H."/>
            <person name="Ang C.C."/>
            <person name="Tnah L.H."/>
            <person name="Lee C.T."/>
            <person name="Nishiyama T."/>
            <person name="Sese J."/>
            <person name="O'Brien M.J."/>
            <person name="Copetti D."/>
            <person name="Mohd Noor M.I."/>
            <person name="Ong R.C."/>
            <person name="Putra M."/>
            <person name="Sireger I.Z."/>
            <person name="Indrioko S."/>
            <person name="Kosugi Y."/>
            <person name="Izuno A."/>
            <person name="Isagi Y."/>
            <person name="Lee S.L."/>
            <person name="Shimizu K.K."/>
        </authorList>
    </citation>
    <scope>NUCLEOTIDE SEQUENCE [LARGE SCALE GENOMIC DNA]</scope>
    <source>
        <strain evidence="3">214</strain>
    </source>
</reference>